<proteinExistence type="predicted"/>
<dbReference type="AlphaFoldDB" id="A0A9P8UQH9"/>
<dbReference type="EMBL" id="JAGPXC010000002">
    <property type="protein sequence ID" value="KAH6656393.1"/>
    <property type="molecule type" value="Genomic_DNA"/>
</dbReference>
<feature type="compositionally biased region" description="Basic and acidic residues" evidence="1">
    <location>
        <begin position="231"/>
        <end position="246"/>
    </location>
</feature>
<feature type="region of interest" description="Disordered" evidence="1">
    <location>
        <begin position="151"/>
        <end position="207"/>
    </location>
</feature>
<feature type="compositionally biased region" description="Acidic residues" evidence="1">
    <location>
        <begin position="247"/>
        <end position="260"/>
    </location>
</feature>
<protein>
    <submittedName>
        <fullName evidence="2">Uncharacterized protein</fullName>
    </submittedName>
</protein>
<organism evidence="2 3">
    <name type="scientific">Truncatella angustata</name>
    <dbReference type="NCBI Taxonomy" id="152316"/>
    <lineage>
        <taxon>Eukaryota</taxon>
        <taxon>Fungi</taxon>
        <taxon>Dikarya</taxon>
        <taxon>Ascomycota</taxon>
        <taxon>Pezizomycotina</taxon>
        <taxon>Sordariomycetes</taxon>
        <taxon>Xylariomycetidae</taxon>
        <taxon>Amphisphaeriales</taxon>
        <taxon>Sporocadaceae</taxon>
        <taxon>Truncatella</taxon>
    </lineage>
</organism>
<reference evidence="2" key="1">
    <citation type="journal article" date="2021" name="Nat. Commun.">
        <title>Genetic determinants of endophytism in the Arabidopsis root mycobiome.</title>
        <authorList>
            <person name="Mesny F."/>
            <person name="Miyauchi S."/>
            <person name="Thiergart T."/>
            <person name="Pickel B."/>
            <person name="Atanasova L."/>
            <person name="Karlsson M."/>
            <person name="Huettel B."/>
            <person name="Barry K.W."/>
            <person name="Haridas S."/>
            <person name="Chen C."/>
            <person name="Bauer D."/>
            <person name="Andreopoulos W."/>
            <person name="Pangilinan J."/>
            <person name="LaButti K."/>
            <person name="Riley R."/>
            <person name="Lipzen A."/>
            <person name="Clum A."/>
            <person name="Drula E."/>
            <person name="Henrissat B."/>
            <person name="Kohler A."/>
            <person name="Grigoriev I.V."/>
            <person name="Martin F.M."/>
            <person name="Hacquard S."/>
        </authorList>
    </citation>
    <scope>NUCLEOTIDE SEQUENCE</scope>
    <source>
        <strain evidence="2">MPI-SDFR-AT-0073</strain>
    </source>
</reference>
<gene>
    <name evidence="2" type="ORF">BKA67DRAFT_531666</name>
</gene>
<comment type="caution">
    <text evidence="2">The sequence shown here is derived from an EMBL/GenBank/DDBJ whole genome shotgun (WGS) entry which is preliminary data.</text>
</comment>
<name>A0A9P8UQH9_9PEZI</name>
<evidence type="ECO:0000256" key="1">
    <source>
        <dbReference type="SAM" id="MobiDB-lite"/>
    </source>
</evidence>
<feature type="region of interest" description="Disordered" evidence="1">
    <location>
        <begin position="223"/>
        <end position="260"/>
    </location>
</feature>
<evidence type="ECO:0000313" key="2">
    <source>
        <dbReference type="EMBL" id="KAH6656393.1"/>
    </source>
</evidence>
<evidence type="ECO:0000313" key="3">
    <source>
        <dbReference type="Proteomes" id="UP000758603"/>
    </source>
</evidence>
<dbReference type="Proteomes" id="UP000758603">
    <property type="component" value="Unassembled WGS sequence"/>
</dbReference>
<sequence length="311" mass="34861">MGQLSEGELVARRRRKHLRTKHPTGCTDQDRTKAINHAIYEGTRLPQWFIDLRFYIEFLHPNYGLRFPLAYNNMIQAITTHPSTTIQASHRDKKLRTGDYSHKKLALTAGYNIESKVQDPVNGNLADLEAELEAELEAALKAELEPELEAELSAGDDKNDSTTGLVSPALSRAWTADYEDEDEDKERYEEVAEDEEIESEPPISRPCNISARTVDFIPELDLNSSEQDTTGGKDKDGFGDFEKELEAALEDDGFDDEDDQESVISVCTSDADTIRGEPVEELVPAYRGLDKRSGAEQVVRAWLVIGIAEDE</sequence>
<keyword evidence="3" id="KW-1185">Reference proteome</keyword>
<accession>A0A9P8UQH9</accession>
<dbReference type="OrthoDB" id="10628956at2759"/>
<dbReference type="GeneID" id="70128305"/>
<dbReference type="RefSeq" id="XP_045960627.1">
    <property type="nucleotide sequence ID" value="XM_046099413.1"/>
</dbReference>